<accession>E8X1D9</accession>
<dbReference type="InterPro" id="IPR002931">
    <property type="entry name" value="Transglutaminase-like"/>
</dbReference>
<dbReference type="RefSeq" id="WP_013580410.1">
    <property type="nucleotide sequence ID" value="NC_015064.1"/>
</dbReference>
<proteinExistence type="predicted"/>
<reference evidence="5" key="1">
    <citation type="submission" date="2011-01" db="EMBL/GenBank/DDBJ databases">
        <title>Complete sequence of chromosome of Acidobacterium sp. MP5ACTX9.</title>
        <authorList>
            <consortium name="US DOE Joint Genome Institute"/>
            <person name="Lucas S."/>
            <person name="Copeland A."/>
            <person name="Lapidus A."/>
            <person name="Cheng J.-F."/>
            <person name="Goodwin L."/>
            <person name="Pitluck S."/>
            <person name="Teshima H."/>
            <person name="Detter J.C."/>
            <person name="Han C."/>
            <person name="Tapia R."/>
            <person name="Land M."/>
            <person name="Hauser L."/>
            <person name="Kyrpides N."/>
            <person name="Ivanova N."/>
            <person name="Ovchinnikova G."/>
            <person name="Pagani I."/>
            <person name="Rawat S.R."/>
            <person name="Mannisto M."/>
            <person name="Haggblom M.M."/>
            <person name="Woyke T."/>
        </authorList>
    </citation>
    <scope>NUCLEOTIDE SEQUENCE [LARGE SCALE GENOMIC DNA]</scope>
    <source>
        <strain evidence="5">MP5ACTX9</strain>
    </source>
</reference>
<feature type="region of interest" description="Disordered" evidence="1">
    <location>
        <begin position="1"/>
        <end position="23"/>
    </location>
</feature>
<feature type="domain" description="DUF3857" evidence="3">
    <location>
        <begin position="42"/>
        <end position="144"/>
    </location>
</feature>
<evidence type="ECO:0000259" key="2">
    <source>
        <dbReference type="Pfam" id="PF01841"/>
    </source>
</evidence>
<dbReference type="Pfam" id="PF12969">
    <property type="entry name" value="DUF3857"/>
    <property type="match status" value="1"/>
</dbReference>
<organism evidence="5">
    <name type="scientific">Granulicella tundricola (strain ATCC BAA-1859 / DSM 23138 / MP5ACTX9)</name>
    <dbReference type="NCBI Taxonomy" id="1198114"/>
    <lineage>
        <taxon>Bacteria</taxon>
        <taxon>Pseudomonadati</taxon>
        <taxon>Acidobacteriota</taxon>
        <taxon>Terriglobia</taxon>
        <taxon>Terriglobales</taxon>
        <taxon>Acidobacteriaceae</taxon>
        <taxon>Granulicella</taxon>
    </lineage>
</organism>
<dbReference type="eggNOG" id="COG1305">
    <property type="taxonomic scope" value="Bacteria"/>
</dbReference>
<dbReference type="Gene3D" id="2.60.40.3140">
    <property type="match status" value="1"/>
</dbReference>
<dbReference type="InterPro" id="IPR024618">
    <property type="entry name" value="DUF3857"/>
</dbReference>
<evidence type="ECO:0000313" key="5">
    <source>
        <dbReference type="Proteomes" id="UP000000343"/>
    </source>
</evidence>
<dbReference type="Proteomes" id="UP000000343">
    <property type="component" value="Chromosome"/>
</dbReference>
<evidence type="ECO:0000313" key="4">
    <source>
        <dbReference type="EMBL" id="ADW69093.1"/>
    </source>
</evidence>
<dbReference type="HOGENOM" id="CLU_418439_0_0_0"/>
<dbReference type="KEGG" id="acm:AciX9_2048"/>
<evidence type="ECO:0000256" key="1">
    <source>
        <dbReference type="SAM" id="MobiDB-lite"/>
    </source>
</evidence>
<protein>
    <submittedName>
        <fullName evidence="4">Transglutaminase domain-containing protein</fullName>
    </submittedName>
</protein>
<evidence type="ECO:0000259" key="3">
    <source>
        <dbReference type="Pfam" id="PF12969"/>
    </source>
</evidence>
<gene>
    <name evidence="4" type="ordered locus">AciX9_2048</name>
</gene>
<dbReference type="Gene3D" id="3.10.620.30">
    <property type="match status" value="1"/>
</dbReference>
<dbReference type="STRING" id="1198114.AciX9_2048"/>
<dbReference type="EMBL" id="CP002480">
    <property type="protein sequence ID" value="ADW69093.1"/>
    <property type="molecule type" value="Genomic_DNA"/>
</dbReference>
<feature type="domain" description="Transglutaminase-like" evidence="2">
    <location>
        <begin position="276"/>
        <end position="363"/>
    </location>
</feature>
<keyword evidence="5" id="KW-1185">Reference proteome</keyword>
<dbReference type="AlphaFoldDB" id="E8X1D9"/>
<dbReference type="PaxDb" id="1198114-AciX9_2048"/>
<dbReference type="Pfam" id="PF01841">
    <property type="entry name" value="Transglut_core"/>
    <property type="match status" value="1"/>
</dbReference>
<dbReference type="Gene3D" id="2.60.120.1130">
    <property type="match status" value="1"/>
</dbReference>
<name>E8X1D9_GRATM</name>
<sequence length="663" mass="73480">MGASELRAQWTPPTAEELSMTSQEGAKGAPAVFLYKEQITDDGLRMHSYYVRLKVLTEGGKEYANVELPYVSGSAHLQVDSISGRTIHPDGTIIPFTGKPYDKLVAKGHDYKEMAKVFTMPSVEVGSILEYRYKLHYDDAYFESPDWYVQSDLYMRKAHYMWRPTTQLMQGEHGQTMGRIAWTPILPEGATVKQTDAKGGMRGNGEHEGGIQLDLDVHDIAPLPIESFMAPAASLSYRVMFFYSGYRTMDEFWKSEGKIWSKGQDKFVGPGNGVKAFVQQTVAAGDTPDQKLKKLYEAVMTLENTDFSRERSSQEEKANGFKQLNTTDDVLARKRGNGDQLSDLFVAMARATGFKAYVMGVANRDRRLFIPQYLNIRQLDDDIAIVNVNGKDEFFDPGQRYCEYRHLAWVHGGSGGVRQIDGGGTDMIETPLDNYKEESVKRVADLTLDEQGEATGTVKLTYLGDPALHWRQEALKGDDTSLNLDLRSNLERMLPGGMEVRVTNVTGLSKPDQPLVVDYSVKGAVGTPTGKRLLITGNLFEVNAKPVFPDSKREQAVYMHHPSFVQDAVRFKLPATMTVESAPKEDAAIVPGSIGFTASSKQSGSSITMFRNVTIAKHIFLTKEYPDLRGFYGKLETRDQEPLVLIHPAPGSASAATAAGPGN</sequence>